<sequence>MSLCINPTCPKPNHPENDENRFCQSCGSQLELLGRFRVMRLLSDKTGFGKVYDAYERDKPIIIKVLKEDLNYDAKAVELFKQEASVLGELHHPGIPGVEGYFLYQTREGLGLHCLGMEKIDGPNLEQWLQQQQNRPISEEQAVAWLKQLASILVLVHGKQYLHRDIKPSNIMIRPNGQLVLIDFGTARALTNSYIAKVSSGSGSQTSISSGGYSAPEQMYGKAVTQSDFYALGRTFVFLLTGKHPDTMYDAYNNELQWRPHTKNISPALLNLIDWLMAHEINNRAKTAEEILQRLGQFDQYPNASSAATVNVVGAVINPKTEILSSPHTTTLPPQPVCPPEEEKRVTVPLLALISALLVVLGLLGFVALATRSDRYATGGSYGQAPERKKGDKVTVDYFPYQPGKDSQGRVAEFNIAVLSVEYKWLLGSSFQIKHNDQTINLDTLKSNLQEEGIQRIMENPSEIISVGTASCEGNIATEEARALERAKQIQLLSKKLFSNNRNLQGYRLLNLGQFNRTDCKSNQDATAYQRSIIIIGVRKKSDGVILDEALRNRLEEKPFADFKLEDYSLGPKEKFKTIPSNLN</sequence>
<dbReference type="CDD" id="cd14014">
    <property type="entry name" value="STKc_PknB_like"/>
    <property type="match status" value="1"/>
</dbReference>
<dbReference type="Gene3D" id="3.30.200.20">
    <property type="entry name" value="Phosphorylase Kinase, domain 1"/>
    <property type="match status" value="1"/>
</dbReference>
<evidence type="ECO:0000256" key="3">
    <source>
        <dbReference type="ARBA" id="ARBA00022679"/>
    </source>
</evidence>
<dbReference type="GO" id="GO:0005524">
    <property type="term" value="F:ATP binding"/>
    <property type="evidence" value="ECO:0007669"/>
    <property type="project" value="UniProtKB-KW"/>
</dbReference>
<evidence type="ECO:0000256" key="2">
    <source>
        <dbReference type="ARBA" id="ARBA00022527"/>
    </source>
</evidence>
<comment type="catalytic activity">
    <reaction evidence="8">
        <text>L-seryl-[protein] + ATP = O-phospho-L-seryl-[protein] + ADP + H(+)</text>
        <dbReference type="Rhea" id="RHEA:17989"/>
        <dbReference type="Rhea" id="RHEA-COMP:9863"/>
        <dbReference type="Rhea" id="RHEA-COMP:11604"/>
        <dbReference type="ChEBI" id="CHEBI:15378"/>
        <dbReference type="ChEBI" id="CHEBI:29999"/>
        <dbReference type="ChEBI" id="CHEBI:30616"/>
        <dbReference type="ChEBI" id="CHEBI:83421"/>
        <dbReference type="ChEBI" id="CHEBI:456216"/>
        <dbReference type="EC" id="2.7.11.1"/>
    </reaction>
</comment>
<dbReference type="EMBL" id="RSCL01000022">
    <property type="protein sequence ID" value="RUT00769.1"/>
    <property type="molecule type" value="Genomic_DNA"/>
</dbReference>
<reference evidence="11" key="2">
    <citation type="journal article" date="2019" name="Genome Biol. Evol.">
        <title>Day and night: Metabolic profiles and evolutionary relationships of six axenic non-marine cyanobacteria.</title>
        <authorList>
            <person name="Will S.E."/>
            <person name="Henke P."/>
            <person name="Boedeker C."/>
            <person name="Huang S."/>
            <person name="Brinkmann H."/>
            <person name="Rohde M."/>
            <person name="Jarek M."/>
            <person name="Friedl T."/>
            <person name="Seufert S."/>
            <person name="Schumacher M."/>
            <person name="Overmann J."/>
            <person name="Neumann-Schaal M."/>
            <person name="Petersen J."/>
        </authorList>
    </citation>
    <scope>NUCLEOTIDE SEQUENCE [LARGE SCALE GENOMIC DNA]</scope>
    <source>
        <strain evidence="11">PCC 7102</strain>
    </source>
</reference>
<protein>
    <recommendedName>
        <fullName evidence="1">non-specific serine/threonine protein kinase</fullName>
        <ecNumber evidence="1">2.7.11.1</ecNumber>
    </recommendedName>
</protein>
<dbReference type="PANTHER" id="PTHR24363">
    <property type="entry name" value="SERINE/THREONINE PROTEIN KINASE"/>
    <property type="match status" value="1"/>
</dbReference>
<keyword evidence="3" id="KW-0808">Transferase</keyword>
<dbReference type="PROSITE" id="PS00108">
    <property type="entry name" value="PROTEIN_KINASE_ST"/>
    <property type="match status" value="1"/>
</dbReference>
<gene>
    <name evidence="11" type="ORF">DSM106972_071780</name>
</gene>
<evidence type="ECO:0000256" key="1">
    <source>
        <dbReference type="ARBA" id="ARBA00012513"/>
    </source>
</evidence>
<evidence type="ECO:0000313" key="11">
    <source>
        <dbReference type="EMBL" id="RUT00769.1"/>
    </source>
</evidence>
<dbReference type="AlphaFoldDB" id="A0A433V3W2"/>
<feature type="domain" description="Protein kinase" evidence="10">
    <location>
        <begin position="37"/>
        <end position="304"/>
    </location>
</feature>
<dbReference type="Gene3D" id="1.10.510.10">
    <property type="entry name" value="Transferase(Phosphotransferase) domain 1"/>
    <property type="match status" value="1"/>
</dbReference>
<dbReference type="EC" id="2.7.11.1" evidence="1"/>
<dbReference type="PANTHER" id="PTHR24363:SF0">
    <property type="entry name" value="SERINE_THREONINE KINASE LIKE DOMAIN CONTAINING 1"/>
    <property type="match status" value="1"/>
</dbReference>
<keyword evidence="9" id="KW-1133">Transmembrane helix</keyword>
<dbReference type="NCBIfam" id="NF045510">
    <property type="entry name" value="4Cys_prefix_kin"/>
    <property type="match status" value="1"/>
</dbReference>
<dbReference type="InterPro" id="IPR011009">
    <property type="entry name" value="Kinase-like_dom_sf"/>
</dbReference>
<evidence type="ECO:0000256" key="4">
    <source>
        <dbReference type="ARBA" id="ARBA00022741"/>
    </source>
</evidence>
<proteinExistence type="predicted"/>
<dbReference type="PROSITE" id="PS50011">
    <property type="entry name" value="PROTEIN_KINASE_DOM"/>
    <property type="match status" value="1"/>
</dbReference>
<keyword evidence="2" id="KW-0723">Serine/threonine-protein kinase</keyword>
<evidence type="ECO:0000256" key="6">
    <source>
        <dbReference type="ARBA" id="ARBA00022840"/>
    </source>
</evidence>
<evidence type="ECO:0000256" key="7">
    <source>
        <dbReference type="ARBA" id="ARBA00047899"/>
    </source>
</evidence>
<keyword evidence="9" id="KW-0472">Membrane</keyword>
<evidence type="ECO:0000313" key="12">
    <source>
        <dbReference type="Proteomes" id="UP000271624"/>
    </source>
</evidence>
<evidence type="ECO:0000256" key="9">
    <source>
        <dbReference type="SAM" id="Phobius"/>
    </source>
</evidence>
<dbReference type="RefSeq" id="WP_127085300.1">
    <property type="nucleotide sequence ID" value="NZ_RSCL01000022.1"/>
</dbReference>
<name>A0A433V3W2_9CYAN</name>
<dbReference type="SMART" id="SM00220">
    <property type="entry name" value="S_TKc"/>
    <property type="match status" value="1"/>
</dbReference>
<dbReference type="OrthoDB" id="468098at2"/>
<reference evidence="11" key="1">
    <citation type="submission" date="2018-12" db="EMBL/GenBank/DDBJ databases">
        <authorList>
            <person name="Will S."/>
            <person name="Neumann-Schaal M."/>
            <person name="Henke P."/>
        </authorList>
    </citation>
    <scope>NUCLEOTIDE SEQUENCE</scope>
    <source>
        <strain evidence="11">PCC 7102</strain>
    </source>
</reference>
<keyword evidence="9" id="KW-0812">Transmembrane</keyword>
<dbReference type="SUPFAM" id="SSF56112">
    <property type="entry name" value="Protein kinase-like (PK-like)"/>
    <property type="match status" value="1"/>
</dbReference>
<dbReference type="Proteomes" id="UP000271624">
    <property type="component" value="Unassembled WGS sequence"/>
</dbReference>
<dbReference type="Pfam" id="PF00069">
    <property type="entry name" value="Pkinase"/>
    <property type="match status" value="1"/>
</dbReference>
<dbReference type="InterPro" id="IPR008271">
    <property type="entry name" value="Ser/Thr_kinase_AS"/>
</dbReference>
<feature type="transmembrane region" description="Helical" evidence="9">
    <location>
        <begin position="348"/>
        <end position="370"/>
    </location>
</feature>
<dbReference type="InterPro" id="IPR000719">
    <property type="entry name" value="Prot_kinase_dom"/>
</dbReference>
<keyword evidence="12" id="KW-1185">Reference proteome</keyword>
<evidence type="ECO:0000256" key="5">
    <source>
        <dbReference type="ARBA" id="ARBA00022777"/>
    </source>
</evidence>
<evidence type="ECO:0000256" key="8">
    <source>
        <dbReference type="ARBA" id="ARBA00048679"/>
    </source>
</evidence>
<evidence type="ECO:0000259" key="10">
    <source>
        <dbReference type="PROSITE" id="PS50011"/>
    </source>
</evidence>
<keyword evidence="5" id="KW-0418">Kinase</keyword>
<keyword evidence="4" id="KW-0547">Nucleotide-binding</keyword>
<accession>A0A433V3W2</accession>
<keyword evidence="6" id="KW-0067">ATP-binding</keyword>
<comment type="caution">
    <text evidence="11">The sequence shown here is derived from an EMBL/GenBank/DDBJ whole genome shotgun (WGS) entry which is preliminary data.</text>
</comment>
<organism evidence="11 12">
    <name type="scientific">Dulcicalothrix desertica PCC 7102</name>
    <dbReference type="NCBI Taxonomy" id="232991"/>
    <lineage>
        <taxon>Bacteria</taxon>
        <taxon>Bacillati</taxon>
        <taxon>Cyanobacteriota</taxon>
        <taxon>Cyanophyceae</taxon>
        <taxon>Nostocales</taxon>
        <taxon>Calotrichaceae</taxon>
        <taxon>Dulcicalothrix</taxon>
    </lineage>
</organism>
<dbReference type="GO" id="GO:0004674">
    <property type="term" value="F:protein serine/threonine kinase activity"/>
    <property type="evidence" value="ECO:0007669"/>
    <property type="project" value="UniProtKB-KW"/>
</dbReference>
<comment type="catalytic activity">
    <reaction evidence="7">
        <text>L-threonyl-[protein] + ATP = O-phospho-L-threonyl-[protein] + ADP + H(+)</text>
        <dbReference type="Rhea" id="RHEA:46608"/>
        <dbReference type="Rhea" id="RHEA-COMP:11060"/>
        <dbReference type="Rhea" id="RHEA-COMP:11605"/>
        <dbReference type="ChEBI" id="CHEBI:15378"/>
        <dbReference type="ChEBI" id="CHEBI:30013"/>
        <dbReference type="ChEBI" id="CHEBI:30616"/>
        <dbReference type="ChEBI" id="CHEBI:61977"/>
        <dbReference type="ChEBI" id="CHEBI:456216"/>
        <dbReference type="EC" id="2.7.11.1"/>
    </reaction>
</comment>